<dbReference type="FunFam" id="3.30.70.270:FF:000020">
    <property type="entry name" value="Transposon Tf2-6 polyprotein-like Protein"/>
    <property type="match status" value="1"/>
</dbReference>
<dbReference type="Gene3D" id="3.10.10.10">
    <property type="entry name" value="HIV Type 1 Reverse Transcriptase, subunit A, domain 1"/>
    <property type="match status" value="1"/>
</dbReference>
<dbReference type="InterPro" id="IPR000953">
    <property type="entry name" value="Chromo/chromo_shadow_dom"/>
</dbReference>
<dbReference type="PROSITE" id="PS50013">
    <property type="entry name" value="CHROMO_2"/>
    <property type="match status" value="1"/>
</dbReference>
<dbReference type="Gene3D" id="3.30.70.270">
    <property type="match status" value="2"/>
</dbReference>
<sequence>MIIDGGSSLNIASQELVEKLNLKTERHPNPFRVAWVNDTSIPVSFRCLVTFLFGKDFEESVWCEVLPIKVSHILLGRPWLFDRKVQHDGYENTYALIHNGRKKILRPMKEVPPIKKSNENAQPKKVLTMCQFENESKETEVIFALMVRKVEEFKEQDKEYPANARKILDDFSDLWPVELPNELPPMRDIQHAIDLIPGASLPNLPAYRMNPTEHAELKRQVDELLTKGFIRESLSPCGVPALLTPKKDGSWRMCVDSRAINKITIKYRFPIPRLDDMLDMMVGSVIFSKIDRRSGYHQIRIRPGDEWKTSFKTKDGLYEWLVMPFGLTNAPSTFMRIMTQVLKPFIGRFVVVYFDDILIYSRSCKDHEEHLKQVMRTLRAEKFYINLKKCTFMSPSVVFFGFVVSSKGVETDPEKIKAIVDWPVPTNIHEVRSFHGMATFYRRFIRNFSSIMAPIIECIKPGLFIWTKAANKAFEEIKSKMVNPFSPRPEIEYVFYDQLVSTRQGGYQKFLVKWRGKPHSENTWSTTTDFQKINPDLYELYQASNSSEPSSFKPGRIDGESLLKFIQGEREDLNSGFLRTLDSSIKRNTAVIKKLKQINEEQREGLMDDLRGVNLSKFVSEAVTAICDAKLKTSDIQAAVQICSLLHQRYKDFSPSLIQGLLKVFFPGKSGDELDLDRNLKAMKKRSTLKLLLELYFVGVVEDSGIFINIIKDLTSIEHLKDRDTTQTNLSLLASFARQGRIFLGFPLSGQEIHEEVLLLFGHLHNLVLL</sequence>
<dbReference type="InterPro" id="IPR000477">
    <property type="entry name" value="RT_dom"/>
</dbReference>
<gene>
    <name evidence="3" type="primary">UPF2_0</name>
    <name evidence="3" type="ORF">CK203_033509</name>
</gene>
<feature type="domain" description="Reverse transcriptase" evidence="2">
    <location>
        <begin position="225"/>
        <end position="404"/>
    </location>
</feature>
<organism evidence="3 4">
    <name type="scientific">Vitis vinifera</name>
    <name type="common">Grape</name>
    <dbReference type="NCBI Taxonomy" id="29760"/>
    <lineage>
        <taxon>Eukaryota</taxon>
        <taxon>Viridiplantae</taxon>
        <taxon>Streptophyta</taxon>
        <taxon>Embryophyta</taxon>
        <taxon>Tracheophyta</taxon>
        <taxon>Spermatophyta</taxon>
        <taxon>Magnoliopsida</taxon>
        <taxon>eudicotyledons</taxon>
        <taxon>Gunneridae</taxon>
        <taxon>Pentapetalae</taxon>
        <taxon>rosids</taxon>
        <taxon>Vitales</taxon>
        <taxon>Vitaceae</taxon>
        <taxon>Viteae</taxon>
        <taxon>Vitis</taxon>
    </lineage>
</organism>
<dbReference type="SUPFAM" id="SSF56672">
    <property type="entry name" value="DNA/RNA polymerases"/>
    <property type="match status" value="1"/>
</dbReference>
<dbReference type="Gene3D" id="2.40.70.10">
    <property type="entry name" value="Acid Proteases"/>
    <property type="match status" value="1"/>
</dbReference>
<dbReference type="PANTHER" id="PTHR35046">
    <property type="entry name" value="ZINC KNUCKLE (CCHC-TYPE) FAMILY PROTEIN"/>
    <property type="match status" value="1"/>
</dbReference>
<dbReference type="CDD" id="cd01647">
    <property type="entry name" value="RT_LTR"/>
    <property type="match status" value="1"/>
</dbReference>
<dbReference type="Pfam" id="PF02854">
    <property type="entry name" value="MIF4G"/>
    <property type="match status" value="1"/>
</dbReference>
<name>A0A438FMN0_VITVI</name>
<evidence type="ECO:0000259" key="2">
    <source>
        <dbReference type="PROSITE" id="PS50878"/>
    </source>
</evidence>
<evidence type="ECO:0000313" key="3">
    <source>
        <dbReference type="EMBL" id="RVW60820.1"/>
    </source>
</evidence>
<dbReference type="InterPro" id="IPR003890">
    <property type="entry name" value="MIF4G-like_typ-3"/>
</dbReference>
<dbReference type="GO" id="GO:0003723">
    <property type="term" value="F:RNA binding"/>
    <property type="evidence" value="ECO:0007669"/>
    <property type="project" value="InterPro"/>
</dbReference>
<proteinExistence type="predicted"/>
<feature type="domain" description="Chromo" evidence="1">
    <location>
        <begin position="489"/>
        <end position="553"/>
    </location>
</feature>
<dbReference type="AlphaFoldDB" id="A0A438FMN0"/>
<protein>
    <submittedName>
        <fullName evidence="3">Regulator of nonsense transcripts UPF2</fullName>
    </submittedName>
</protein>
<dbReference type="InterPro" id="IPR023780">
    <property type="entry name" value="Chromo_domain"/>
</dbReference>
<dbReference type="CDD" id="cd00303">
    <property type="entry name" value="retropepsin_like"/>
    <property type="match status" value="1"/>
</dbReference>
<dbReference type="Gene3D" id="2.40.50.40">
    <property type="match status" value="1"/>
</dbReference>
<dbReference type="InterPro" id="IPR016024">
    <property type="entry name" value="ARM-type_fold"/>
</dbReference>
<dbReference type="InterPro" id="IPR043502">
    <property type="entry name" value="DNA/RNA_pol_sf"/>
</dbReference>
<dbReference type="EMBL" id="QGNW01000846">
    <property type="protein sequence ID" value="RVW60820.1"/>
    <property type="molecule type" value="Genomic_DNA"/>
</dbReference>
<reference evidence="3 4" key="1">
    <citation type="journal article" date="2018" name="PLoS Genet.">
        <title>Population sequencing reveals clonal diversity and ancestral inbreeding in the grapevine cultivar Chardonnay.</title>
        <authorList>
            <person name="Roach M.J."/>
            <person name="Johnson D.L."/>
            <person name="Bohlmann J."/>
            <person name="van Vuuren H.J."/>
            <person name="Jones S.J."/>
            <person name="Pretorius I.S."/>
            <person name="Schmidt S.A."/>
            <person name="Borneman A.R."/>
        </authorList>
    </citation>
    <scope>NUCLEOTIDE SEQUENCE [LARGE SCALE GENOMIC DNA]</scope>
    <source>
        <strain evidence="4">cv. Chardonnay</strain>
        <tissue evidence="3">Leaf</tissue>
    </source>
</reference>
<dbReference type="Pfam" id="PF00385">
    <property type="entry name" value="Chromo"/>
    <property type="match status" value="1"/>
</dbReference>
<dbReference type="PANTHER" id="PTHR35046:SF9">
    <property type="entry name" value="RNA-DIRECTED DNA POLYMERASE"/>
    <property type="match status" value="1"/>
</dbReference>
<dbReference type="SUPFAM" id="SSF54160">
    <property type="entry name" value="Chromo domain-like"/>
    <property type="match status" value="1"/>
</dbReference>
<dbReference type="Pfam" id="PF00078">
    <property type="entry name" value="RVT_1"/>
    <property type="match status" value="1"/>
</dbReference>
<dbReference type="Proteomes" id="UP000288805">
    <property type="component" value="Unassembled WGS sequence"/>
</dbReference>
<comment type="caution">
    <text evidence="3">The sequence shown here is derived from an EMBL/GenBank/DDBJ whole genome shotgun (WGS) entry which is preliminary data.</text>
</comment>
<dbReference type="InterPro" id="IPR016197">
    <property type="entry name" value="Chromo-like_dom_sf"/>
</dbReference>
<evidence type="ECO:0000313" key="4">
    <source>
        <dbReference type="Proteomes" id="UP000288805"/>
    </source>
</evidence>
<dbReference type="InterPro" id="IPR021109">
    <property type="entry name" value="Peptidase_aspartic_dom_sf"/>
</dbReference>
<evidence type="ECO:0000259" key="1">
    <source>
        <dbReference type="PROSITE" id="PS50013"/>
    </source>
</evidence>
<dbReference type="PROSITE" id="PS50878">
    <property type="entry name" value="RT_POL"/>
    <property type="match status" value="1"/>
</dbReference>
<dbReference type="InterPro" id="IPR043128">
    <property type="entry name" value="Rev_trsase/Diguanyl_cyclase"/>
</dbReference>
<dbReference type="Gene3D" id="1.25.40.180">
    <property type="match status" value="1"/>
</dbReference>
<accession>A0A438FMN0</accession>
<dbReference type="SUPFAM" id="SSF48371">
    <property type="entry name" value="ARM repeat"/>
    <property type="match status" value="1"/>
</dbReference>